<keyword evidence="1" id="KW-0472">Membrane</keyword>
<keyword evidence="3" id="KW-1185">Reference proteome</keyword>
<feature type="transmembrane region" description="Helical" evidence="1">
    <location>
        <begin position="252"/>
        <end position="271"/>
    </location>
</feature>
<dbReference type="Gene3D" id="1.20.1070.10">
    <property type="entry name" value="Rhodopsin 7-helix transmembrane proteins"/>
    <property type="match status" value="1"/>
</dbReference>
<keyword evidence="1" id="KW-1133">Transmembrane helix</keyword>
<feature type="transmembrane region" description="Helical" evidence="1">
    <location>
        <begin position="132"/>
        <end position="150"/>
    </location>
</feature>
<reference evidence="2" key="1">
    <citation type="submission" date="2020-09" db="EMBL/GenBank/DDBJ databases">
        <authorList>
            <person name="Kikuchi T."/>
        </authorList>
    </citation>
    <scope>NUCLEOTIDE SEQUENCE</scope>
    <source>
        <strain evidence="2">Ka4C1</strain>
    </source>
</reference>
<dbReference type="EMBL" id="CAJFCV020000001">
    <property type="protein sequence ID" value="CAG9079311.1"/>
    <property type="molecule type" value="Genomic_DNA"/>
</dbReference>
<protein>
    <submittedName>
        <fullName evidence="2">(pine wood nematode) hypothetical protein</fullName>
    </submittedName>
</protein>
<dbReference type="EMBL" id="CAJFDI010000001">
    <property type="protein sequence ID" value="CAD5207808.1"/>
    <property type="molecule type" value="Genomic_DNA"/>
</dbReference>
<feature type="transmembrane region" description="Helical" evidence="1">
    <location>
        <begin position="17"/>
        <end position="38"/>
    </location>
</feature>
<dbReference type="AlphaFoldDB" id="A0A7I8XI45"/>
<accession>A0A7I8XI45</accession>
<sequence length="325" mass="37426">MSGNEETLKNIPENADAYALVTLAICIPSVFAHLLIGYATLKSPLFNKQLALRANFFISLAAGLHVPYFIFGAIQQLMQHAYANIYVDIWSLTSDVFWYSMIFQHIFLAIYRVLIVNTAFVHKEEQRRKYDYPILLSWLAGILFTVAHNARSYDVIYTYDLAKVGWVSRAKFGLAEDILLAIKISLMTVGLICTGIVMRRILRQKSRFGLHELRIFLVGSIIFVLLFIREFIRVLIENIWFFKYFWTNSYAIRNMLAVLVVCLPPYLSVILNSQLRNQLHTQIFGTTTGTSSFIDLGNDTTITKAQHSWRHIQVKVLPMSKSFHR</sequence>
<name>A0A7I8XI45_BURXY</name>
<dbReference type="OrthoDB" id="5857248at2759"/>
<feature type="transmembrane region" description="Helical" evidence="1">
    <location>
        <begin position="178"/>
        <end position="201"/>
    </location>
</feature>
<gene>
    <name evidence="2" type="ORF">BXYJ_LOCUS110</name>
</gene>
<evidence type="ECO:0000256" key="1">
    <source>
        <dbReference type="SAM" id="Phobius"/>
    </source>
</evidence>
<feature type="transmembrane region" description="Helical" evidence="1">
    <location>
        <begin position="50"/>
        <end position="71"/>
    </location>
</feature>
<feature type="transmembrane region" description="Helical" evidence="1">
    <location>
        <begin position="96"/>
        <end position="120"/>
    </location>
</feature>
<feature type="transmembrane region" description="Helical" evidence="1">
    <location>
        <begin position="213"/>
        <end position="232"/>
    </location>
</feature>
<evidence type="ECO:0000313" key="2">
    <source>
        <dbReference type="EMBL" id="CAD5207808.1"/>
    </source>
</evidence>
<dbReference type="Proteomes" id="UP000659654">
    <property type="component" value="Unassembled WGS sequence"/>
</dbReference>
<evidence type="ECO:0000313" key="3">
    <source>
        <dbReference type="Proteomes" id="UP000659654"/>
    </source>
</evidence>
<comment type="caution">
    <text evidence="2">The sequence shown here is derived from an EMBL/GenBank/DDBJ whole genome shotgun (WGS) entry which is preliminary data.</text>
</comment>
<keyword evidence="1" id="KW-0812">Transmembrane</keyword>
<proteinExistence type="predicted"/>
<dbReference type="Proteomes" id="UP000582659">
    <property type="component" value="Unassembled WGS sequence"/>
</dbReference>
<organism evidence="2 3">
    <name type="scientific">Bursaphelenchus xylophilus</name>
    <name type="common">Pinewood nematode worm</name>
    <name type="synonym">Aphelenchoides xylophilus</name>
    <dbReference type="NCBI Taxonomy" id="6326"/>
    <lineage>
        <taxon>Eukaryota</taxon>
        <taxon>Metazoa</taxon>
        <taxon>Ecdysozoa</taxon>
        <taxon>Nematoda</taxon>
        <taxon>Chromadorea</taxon>
        <taxon>Rhabditida</taxon>
        <taxon>Tylenchina</taxon>
        <taxon>Tylenchomorpha</taxon>
        <taxon>Aphelenchoidea</taxon>
        <taxon>Aphelenchoididae</taxon>
        <taxon>Bursaphelenchus</taxon>
    </lineage>
</organism>
<dbReference type="SUPFAM" id="SSF81321">
    <property type="entry name" value="Family A G protein-coupled receptor-like"/>
    <property type="match status" value="1"/>
</dbReference>